<dbReference type="AlphaFoldDB" id="A0A9D4MDQ9"/>
<organism evidence="2 3">
    <name type="scientific">Dreissena polymorpha</name>
    <name type="common">Zebra mussel</name>
    <name type="synonym">Mytilus polymorpha</name>
    <dbReference type="NCBI Taxonomy" id="45954"/>
    <lineage>
        <taxon>Eukaryota</taxon>
        <taxon>Metazoa</taxon>
        <taxon>Spiralia</taxon>
        <taxon>Lophotrochozoa</taxon>
        <taxon>Mollusca</taxon>
        <taxon>Bivalvia</taxon>
        <taxon>Autobranchia</taxon>
        <taxon>Heteroconchia</taxon>
        <taxon>Euheterodonta</taxon>
        <taxon>Imparidentia</taxon>
        <taxon>Neoheterodontei</taxon>
        <taxon>Myida</taxon>
        <taxon>Dreissenoidea</taxon>
        <taxon>Dreissenidae</taxon>
        <taxon>Dreissena</taxon>
    </lineage>
</organism>
<comment type="caution">
    <text evidence="2">The sequence shown here is derived from an EMBL/GenBank/DDBJ whole genome shotgun (WGS) entry which is preliminary data.</text>
</comment>
<dbReference type="EMBL" id="JAIWYP010000002">
    <property type="protein sequence ID" value="KAH3873804.1"/>
    <property type="molecule type" value="Genomic_DNA"/>
</dbReference>
<dbReference type="Proteomes" id="UP000828390">
    <property type="component" value="Unassembled WGS sequence"/>
</dbReference>
<feature type="coiled-coil region" evidence="1">
    <location>
        <begin position="33"/>
        <end position="100"/>
    </location>
</feature>
<protein>
    <submittedName>
        <fullName evidence="2">Uncharacterized protein</fullName>
    </submittedName>
</protein>
<accession>A0A9D4MDQ9</accession>
<keyword evidence="3" id="KW-1185">Reference proteome</keyword>
<evidence type="ECO:0000256" key="1">
    <source>
        <dbReference type="SAM" id="Coils"/>
    </source>
</evidence>
<proteinExistence type="predicted"/>
<name>A0A9D4MDQ9_DREPO</name>
<reference evidence="2" key="2">
    <citation type="submission" date="2020-11" db="EMBL/GenBank/DDBJ databases">
        <authorList>
            <person name="McCartney M.A."/>
            <person name="Auch B."/>
            <person name="Kono T."/>
            <person name="Mallez S."/>
            <person name="Becker A."/>
            <person name="Gohl D.M."/>
            <person name="Silverstein K.A.T."/>
            <person name="Koren S."/>
            <person name="Bechman K.B."/>
            <person name="Herman A."/>
            <person name="Abrahante J.E."/>
            <person name="Garbe J."/>
        </authorList>
    </citation>
    <scope>NUCLEOTIDE SEQUENCE</scope>
    <source>
        <strain evidence="2">Duluth1</strain>
        <tissue evidence="2">Whole animal</tissue>
    </source>
</reference>
<reference evidence="2" key="1">
    <citation type="journal article" date="2019" name="bioRxiv">
        <title>The Genome of the Zebra Mussel, Dreissena polymorpha: A Resource for Invasive Species Research.</title>
        <authorList>
            <person name="McCartney M.A."/>
            <person name="Auch B."/>
            <person name="Kono T."/>
            <person name="Mallez S."/>
            <person name="Zhang Y."/>
            <person name="Obille A."/>
            <person name="Becker A."/>
            <person name="Abrahante J.E."/>
            <person name="Garbe J."/>
            <person name="Badalamenti J.P."/>
            <person name="Herman A."/>
            <person name="Mangelson H."/>
            <person name="Liachko I."/>
            <person name="Sullivan S."/>
            <person name="Sone E.D."/>
            <person name="Koren S."/>
            <person name="Silverstein K.A.T."/>
            <person name="Beckman K.B."/>
            <person name="Gohl D.M."/>
        </authorList>
    </citation>
    <scope>NUCLEOTIDE SEQUENCE</scope>
    <source>
        <strain evidence="2">Duluth1</strain>
        <tissue evidence="2">Whole animal</tissue>
    </source>
</reference>
<gene>
    <name evidence="2" type="ORF">DPMN_037044</name>
</gene>
<sequence>MKQLSKQSQINLAELNKFSRTQAASIQSVEGSYTEKLHEIRELRKQLNAALDELENTTLKELDEIRYILQTTLKENADNCSRLKKELQQISKEVQGLCDESNKELEFIASRKCLNKIQESESYLKENPVKVQSPMILQANIDIQQYLSTQSSLGRIVYNMPSLTLKMIQDQVLTVKRKSEYNVEKSADKAWTCLITGICRMRSGQVIVVDYNNENVKLLDPHYNVSSHCDVFGTPCDICQITSSEVAVTLYDARVQFLFGAMGSL</sequence>
<evidence type="ECO:0000313" key="2">
    <source>
        <dbReference type="EMBL" id="KAH3873804.1"/>
    </source>
</evidence>
<keyword evidence="1" id="KW-0175">Coiled coil</keyword>
<evidence type="ECO:0000313" key="3">
    <source>
        <dbReference type="Proteomes" id="UP000828390"/>
    </source>
</evidence>